<dbReference type="AlphaFoldDB" id="A0A916VEB5"/>
<keyword evidence="2" id="KW-1185">Reference proteome</keyword>
<organism evidence="1 2">
    <name type="scientific">Anaerostipes butyraticus</name>
    <dbReference type="NCBI Taxonomy" id="645466"/>
    <lineage>
        <taxon>Bacteria</taxon>
        <taxon>Bacillati</taxon>
        <taxon>Bacillota</taxon>
        <taxon>Clostridia</taxon>
        <taxon>Lachnospirales</taxon>
        <taxon>Lachnospiraceae</taxon>
        <taxon>Anaerostipes</taxon>
    </lineage>
</organism>
<dbReference type="EMBL" id="BLYI01000059">
    <property type="protein sequence ID" value="GFO86183.1"/>
    <property type="molecule type" value="Genomic_DNA"/>
</dbReference>
<protein>
    <submittedName>
        <fullName evidence="1">Uncharacterized protein</fullName>
    </submittedName>
</protein>
<accession>A0A916VEB5</accession>
<comment type="caution">
    <text evidence="1">The sequence shown here is derived from an EMBL/GenBank/DDBJ whole genome shotgun (WGS) entry which is preliminary data.</text>
</comment>
<gene>
    <name evidence="1" type="ORF">ANBU17_25300</name>
</gene>
<evidence type="ECO:0000313" key="2">
    <source>
        <dbReference type="Proteomes" id="UP000613208"/>
    </source>
</evidence>
<dbReference type="Proteomes" id="UP000613208">
    <property type="component" value="Unassembled WGS sequence"/>
</dbReference>
<evidence type="ECO:0000313" key="1">
    <source>
        <dbReference type="EMBL" id="GFO86183.1"/>
    </source>
</evidence>
<name>A0A916VEB5_9FIRM</name>
<reference evidence="1" key="1">
    <citation type="submission" date="2020-06" db="EMBL/GenBank/DDBJ databases">
        <title>Characterization of fructooligosaccharide metabolism and fructooligosaccharide-degrading enzymes in human commensal butyrate producers.</title>
        <authorList>
            <person name="Tanno H."/>
            <person name="Fujii T."/>
            <person name="Hirano K."/>
            <person name="Maeno S."/>
            <person name="Tonozuka T."/>
            <person name="Sakamoto M."/>
            <person name="Ohkuma M."/>
            <person name="Tochio T."/>
            <person name="Endo A."/>
        </authorList>
    </citation>
    <scope>NUCLEOTIDE SEQUENCE</scope>
    <source>
        <strain evidence="1">JCM 17466</strain>
    </source>
</reference>
<sequence length="195" mass="23277">MTKEIWNESVKNRIMMYLINYRKSKEQLIRRPYFIFEDLAAVFRLADPEEPLKENPVDHEDLNRWEIGKEELYRCAMKSMPAEFPVHVKTAAGNRKRLDQEPVFIVSNCQGIYGAGVILYPGFLQEFSERYGWNLFLMPWSIHEVFVLLDRGQHRPDQLREIMEKNVSGLILEKDRLSDNLYYYDFSEKQILTLY</sequence>
<proteinExistence type="predicted"/>
<dbReference type="RefSeq" id="WP_201311852.1">
    <property type="nucleotide sequence ID" value="NZ_BLYI01000059.1"/>
</dbReference>
<dbReference type="InterPro" id="IPR043743">
    <property type="entry name" value="DUF5688"/>
</dbReference>
<dbReference type="Pfam" id="PF18941">
    <property type="entry name" value="DUF5688"/>
    <property type="match status" value="1"/>
</dbReference>